<evidence type="ECO:0000313" key="5">
    <source>
        <dbReference type="Proteomes" id="UP001498398"/>
    </source>
</evidence>
<keyword evidence="2" id="KW-0786">Thiamine pyrophosphate</keyword>
<dbReference type="Gene3D" id="3.40.50.970">
    <property type="match status" value="1"/>
</dbReference>
<dbReference type="EC" id="1.2.4.4" evidence="2"/>
<dbReference type="PANTHER" id="PTHR43380:SF1">
    <property type="entry name" value="2-OXOISOVALERATE DEHYDROGENASE SUBUNIT ALPHA, MITOCHONDRIAL"/>
    <property type="match status" value="1"/>
</dbReference>
<dbReference type="InterPro" id="IPR029061">
    <property type="entry name" value="THDP-binding"/>
</dbReference>
<keyword evidence="1 2" id="KW-0560">Oxidoreductase</keyword>
<evidence type="ECO:0000259" key="3">
    <source>
        <dbReference type="Pfam" id="PF00676"/>
    </source>
</evidence>
<dbReference type="InterPro" id="IPR001017">
    <property type="entry name" value="DH_E1"/>
</dbReference>
<accession>A0ABR1JY20</accession>
<comment type="caution">
    <text evidence="4">The sequence shown here is derived from an EMBL/GenBank/DDBJ whole genome shotgun (WGS) entry which is preliminary data.</text>
</comment>
<dbReference type="Pfam" id="PF00676">
    <property type="entry name" value="E1_dh"/>
    <property type="match status" value="1"/>
</dbReference>
<comment type="catalytic activity">
    <reaction evidence="2">
        <text>N(6)-[(R)-lipoyl]-L-lysyl-[protein] + 3-methyl-2-oxobutanoate + H(+) = N(6)-[(R)-S(8)-2-methylpropanoyldihydrolipoyl]-L-lysyl-[protein] + CO2</text>
        <dbReference type="Rhea" id="RHEA:13457"/>
        <dbReference type="Rhea" id="RHEA-COMP:10474"/>
        <dbReference type="Rhea" id="RHEA-COMP:10497"/>
        <dbReference type="ChEBI" id="CHEBI:11851"/>
        <dbReference type="ChEBI" id="CHEBI:15378"/>
        <dbReference type="ChEBI" id="CHEBI:16526"/>
        <dbReference type="ChEBI" id="CHEBI:83099"/>
        <dbReference type="ChEBI" id="CHEBI:83142"/>
        <dbReference type="EC" id="1.2.4.4"/>
    </reaction>
</comment>
<dbReference type="CDD" id="cd02000">
    <property type="entry name" value="TPP_E1_PDC_ADC_BCADC"/>
    <property type="match status" value="1"/>
</dbReference>
<organism evidence="4 5">
    <name type="scientific">Marasmiellus scandens</name>
    <dbReference type="NCBI Taxonomy" id="2682957"/>
    <lineage>
        <taxon>Eukaryota</taxon>
        <taxon>Fungi</taxon>
        <taxon>Dikarya</taxon>
        <taxon>Basidiomycota</taxon>
        <taxon>Agaricomycotina</taxon>
        <taxon>Agaricomycetes</taxon>
        <taxon>Agaricomycetidae</taxon>
        <taxon>Agaricales</taxon>
        <taxon>Marasmiineae</taxon>
        <taxon>Omphalotaceae</taxon>
        <taxon>Marasmiellus</taxon>
    </lineage>
</organism>
<sequence length="303" mass="33743">MGVLLWRGFTIDNAMAQCFGNMEDTSGKGRQMPVHFGSPKHHFHTISSTLATQIPQAAGVGFALRRTPERSGKSIAACYFGEGAASEGDFHAGLLMASTIPSPTLFIARNNGFAISTPSTEQYYGDGIAARGPGYGIDTVRVDGNDVLAVLSAVKEARRRCLEQGRAVLVEAMSYRVGHHSTSDDSFAYRARSEVEDRKKIDNPIVRFRLFLESKGWWDSTAEEELKGRLKQDVMKAFKRAEGLTRCELKELFTDVYGGEEPWHLKEQREELSGLLRKYGNSWEPWKQELAKFKGKGEELIKG</sequence>
<evidence type="ECO:0000256" key="2">
    <source>
        <dbReference type="RuleBase" id="RU365014"/>
    </source>
</evidence>
<dbReference type="PANTHER" id="PTHR43380">
    <property type="entry name" value="2-OXOISOVALERATE DEHYDROGENASE SUBUNIT ALPHA, MITOCHONDRIAL"/>
    <property type="match status" value="1"/>
</dbReference>
<comment type="function">
    <text evidence="2">The branched-chain alpha-keto dehydrogenase complex catalyzes the overall conversion of alpha-keto acids to acyl-CoA and CO(2). It contains multiple copies of three enzymatic components: branched-chain alpha-keto acid decarboxylase (E1), lipoamide acyltransferase (E2) and lipoamide dehydrogenase (E3).</text>
</comment>
<dbReference type="Proteomes" id="UP001498398">
    <property type="component" value="Unassembled WGS sequence"/>
</dbReference>
<feature type="domain" description="Dehydrogenase E1 component" evidence="3">
    <location>
        <begin position="2"/>
        <end position="242"/>
    </location>
</feature>
<dbReference type="InterPro" id="IPR050771">
    <property type="entry name" value="Alpha-ketoacid_DH_E1_comp"/>
</dbReference>
<comment type="similarity">
    <text evidence="2">Belongs to the BCKDHA family.</text>
</comment>
<proteinExistence type="inferred from homology"/>
<reference evidence="4 5" key="1">
    <citation type="submission" date="2024-01" db="EMBL/GenBank/DDBJ databases">
        <title>A draft genome for the cacao thread blight pathogen Marasmiellus scandens.</title>
        <authorList>
            <person name="Baruah I.K."/>
            <person name="Leung J."/>
            <person name="Bukari Y."/>
            <person name="Amoako-Attah I."/>
            <person name="Meinhardt L.W."/>
            <person name="Bailey B.A."/>
            <person name="Cohen S.P."/>
        </authorList>
    </citation>
    <scope>NUCLEOTIDE SEQUENCE [LARGE SCALE GENOMIC DNA]</scope>
    <source>
        <strain evidence="4 5">GH-19</strain>
    </source>
</reference>
<keyword evidence="5" id="KW-1185">Reference proteome</keyword>
<evidence type="ECO:0000256" key="1">
    <source>
        <dbReference type="ARBA" id="ARBA00023002"/>
    </source>
</evidence>
<dbReference type="EMBL" id="JBANRG010000003">
    <property type="protein sequence ID" value="KAK7469075.1"/>
    <property type="molecule type" value="Genomic_DNA"/>
</dbReference>
<name>A0ABR1JY20_9AGAR</name>
<protein>
    <recommendedName>
        <fullName evidence="2">2-oxoisovalerate dehydrogenase subunit alpha</fullName>
        <ecNumber evidence="2">1.2.4.4</ecNumber>
    </recommendedName>
    <alternativeName>
        <fullName evidence="2">Branched-chain alpha-keto acid dehydrogenase E1 component alpha chain</fullName>
    </alternativeName>
</protein>
<dbReference type="SUPFAM" id="SSF52518">
    <property type="entry name" value="Thiamin diphosphate-binding fold (THDP-binding)"/>
    <property type="match status" value="1"/>
</dbReference>
<comment type="cofactor">
    <cofactor evidence="2">
        <name>thiamine diphosphate</name>
        <dbReference type="ChEBI" id="CHEBI:58937"/>
    </cofactor>
</comment>
<gene>
    <name evidence="4" type="ORF">VKT23_003569</name>
</gene>
<evidence type="ECO:0000313" key="4">
    <source>
        <dbReference type="EMBL" id="KAK7469075.1"/>
    </source>
</evidence>